<gene>
    <name evidence="10" type="ORF">ENO77_02335</name>
</gene>
<feature type="transmembrane region" description="Helical" evidence="9">
    <location>
        <begin position="20"/>
        <end position="41"/>
    </location>
</feature>
<keyword evidence="7 9" id="KW-1133">Transmembrane helix</keyword>
<feature type="transmembrane region" description="Helical" evidence="9">
    <location>
        <begin position="99"/>
        <end position="120"/>
    </location>
</feature>
<keyword evidence="8 9" id="KW-0472">Membrane</keyword>
<evidence type="ECO:0000256" key="1">
    <source>
        <dbReference type="ARBA" id="ARBA00001981"/>
    </source>
</evidence>
<reference evidence="10" key="1">
    <citation type="journal article" date="2020" name="mSystems">
        <title>Genome- and Community-Level Interaction Insights into Carbon Utilization and Element Cycling Functions of Hydrothermarchaeota in Hydrothermal Sediment.</title>
        <authorList>
            <person name="Zhou Z."/>
            <person name="Liu Y."/>
            <person name="Xu W."/>
            <person name="Pan J."/>
            <person name="Luo Z.H."/>
            <person name="Li M."/>
        </authorList>
    </citation>
    <scope>NUCLEOTIDE SEQUENCE [LARGE SCALE GENOMIC DNA]</scope>
    <source>
        <strain evidence="10">SpSt-16</strain>
    </source>
</reference>
<comment type="caution">
    <text evidence="10">The sequence shown here is derived from an EMBL/GenBank/DDBJ whole genome shotgun (WGS) entry which is preliminary data.</text>
</comment>
<dbReference type="EMBL" id="DSGT01000007">
    <property type="protein sequence ID" value="HEW52996.1"/>
    <property type="molecule type" value="Genomic_DNA"/>
</dbReference>
<dbReference type="PANTHER" id="PTHR11101">
    <property type="entry name" value="PHOSPHATE TRANSPORTER"/>
    <property type="match status" value="1"/>
</dbReference>
<keyword evidence="4" id="KW-0813">Transport</keyword>
<dbReference type="PANTHER" id="PTHR11101:SF80">
    <property type="entry name" value="PHOSPHATE TRANSPORTER"/>
    <property type="match status" value="1"/>
</dbReference>
<comment type="similarity">
    <text evidence="3">Belongs to the inorganic phosphate transporter (PiT) (TC 2.A.20) family.</text>
</comment>
<protein>
    <recommendedName>
        <fullName evidence="11">Inorganic phosphate transporter</fullName>
    </recommendedName>
</protein>
<dbReference type="GO" id="GO:0035435">
    <property type="term" value="P:phosphate ion transmembrane transport"/>
    <property type="evidence" value="ECO:0007669"/>
    <property type="project" value="TreeGrafter"/>
</dbReference>
<evidence type="ECO:0000256" key="7">
    <source>
        <dbReference type="ARBA" id="ARBA00022989"/>
    </source>
</evidence>
<dbReference type="AlphaFoldDB" id="A0A7C2ZC45"/>
<dbReference type="GO" id="GO:0005315">
    <property type="term" value="F:phosphate transmembrane transporter activity"/>
    <property type="evidence" value="ECO:0007669"/>
    <property type="project" value="InterPro"/>
</dbReference>
<dbReference type="GO" id="GO:0016020">
    <property type="term" value="C:membrane"/>
    <property type="evidence" value="ECO:0007669"/>
    <property type="project" value="UniProtKB-SubCell"/>
</dbReference>
<evidence type="ECO:0000256" key="3">
    <source>
        <dbReference type="ARBA" id="ARBA00009916"/>
    </source>
</evidence>
<sequence>MPRIIQGYSASISSDLILKIVVSWVISPLAAMSLAIPLYCLFKKILAKTETEIVRLMVIAIMIFSAYSFGANDVGNATGIYTTITSKYMGLPDEYSMRLLAAFASLFITLGALSIGPRVVETLAFKITRLDLDMALAAGMANALVVWMFTTVPYILFGYGLPISTTYAAVGSIIGVGIAKYRSFAGVSFKTVIFIMTAWLLTLPLSALASTAIYFLISRFAGGAL</sequence>
<comment type="subcellular location">
    <subcellularLocation>
        <location evidence="2">Membrane</location>
        <topology evidence="2">Multi-pass membrane protein</topology>
    </subcellularLocation>
</comment>
<proteinExistence type="inferred from homology"/>
<evidence type="ECO:0000256" key="5">
    <source>
        <dbReference type="ARBA" id="ARBA00022592"/>
    </source>
</evidence>
<evidence type="ECO:0008006" key="11">
    <source>
        <dbReference type="Google" id="ProtNLM"/>
    </source>
</evidence>
<evidence type="ECO:0000256" key="4">
    <source>
        <dbReference type="ARBA" id="ARBA00022448"/>
    </source>
</evidence>
<organism evidence="10">
    <name type="scientific">Ignisphaera aggregans</name>
    <dbReference type="NCBI Taxonomy" id="334771"/>
    <lineage>
        <taxon>Archaea</taxon>
        <taxon>Thermoproteota</taxon>
        <taxon>Thermoprotei</taxon>
        <taxon>Desulfurococcales</taxon>
        <taxon>Desulfurococcaceae</taxon>
        <taxon>Ignisphaera</taxon>
    </lineage>
</organism>
<dbReference type="InterPro" id="IPR001204">
    <property type="entry name" value="Phos_transporter"/>
</dbReference>
<accession>A0A7C2ZC45</accession>
<evidence type="ECO:0000256" key="2">
    <source>
        <dbReference type="ARBA" id="ARBA00004141"/>
    </source>
</evidence>
<feature type="transmembrane region" description="Helical" evidence="9">
    <location>
        <begin position="156"/>
        <end position="179"/>
    </location>
</feature>
<keyword evidence="6 9" id="KW-0812">Transmembrane</keyword>
<dbReference type="Pfam" id="PF01384">
    <property type="entry name" value="PHO4"/>
    <property type="match status" value="1"/>
</dbReference>
<name>A0A7C2ZC45_9CREN</name>
<feature type="transmembrane region" description="Helical" evidence="9">
    <location>
        <begin position="132"/>
        <end position="150"/>
    </location>
</feature>
<comment type="function">
    <text evidence="1">Potential transporter for phosphate.</text>
</comment>
<evidence type="ECO:0000256" key="9">
    <source>
        <dbReference type="SAM" id="Phobius"/>
    </source>
</evidence>
<evidence type="ECO:0000313" key="10">
    <source>
        <dbReference type="EMBL" id="HEW52996.1"/>
    </source>
</evidence>
<evidence type="ECO:0000256" key="6">
    <source>
        <dbReference type="ARBA" id="ARBA00022692"/>
    </source>
</evidence>
<feature type="transmembrane region" description="Helical" evidence="9">
    <location>
        <begin position="53"/>
        <end position="70"/>
    </location>
</feature>
<feature type="transmembrane region" description="Helical" evidence="9">
    <location>
        <begin position="191"/>
        <end position="217"/>
    </location>
</feature>
<keyword evidence="5" id="KW-0592">Phosphate transport</keyword>
<evidence type="ECO:0000256" key="8">
    <source>
        <dbReference type="ARBA" id="ARBA00023136"/>
    </source>
</evidence>